<dbReference type="Proteomes" id="UP001054945">
    <property type="component" value="Unassembled WGS sequence"/>
</dbReference>
<proteinExistence type="predicted"/>
<protein>
    <submittedName>
        <fullName evidence="2">Uncharacterized protein</fullName>
    </submittedName>
</protein>
<dbReference type="EMBL" id="BPLR01003160">
    <property type="protein sequence ID" value="GIX81726.1"/>
    <property type="molecule type" value="Genomic_DNA"/>
</dbReference>
<accession>A0AAV4NCN3</accession>
<keyword evidence="3" id="KW-1185">Reference proteome</keyword>
<evidence type="ECO:0000313" key="3">
    <source>
        <dbReference type="Proteomes" id="UP001054945"/>
    </source>
</evidence>
<feature type="region of interest" description="Disordered" evidence="1">
    <location>
        <begin position="33"/>
        <end position="54"/>
    </location>
</feature>
<reference evidence="2 3" key="1">
    <citation type="submission" date="2021-06" db="EMBL/GenBank/DDBJ databases">
        <title>Caerostris extrusa draft genome.</title>
        <authorList>
            <person name="Kono N."/>
            <person name="Arakawa K."/>
        </authorList>
    </citation>
    <scope>NUCLEOTIDE SEQUENCE [LARGE SCALE GENOMIC DNA]</scope>
</reference>
<gene>
    <name evidence="2" type="ORF">CEXT_634301</name>
</gene>
<dbReference type="AlphaFoldDB" id="A0AAV4NCN3"/>
<evidence type="ECO:0000256" key="1">
    <source>
        <dbReference type="SAM" id="MobiDB-lite"/>
    </source>
</evidence>
<comment type="caution">
    <text evidence="2">The sequence shown here is derived from an EMBL/GenBank/DDBJ whole genome shotgun (WGS) entry which is preliminary data.</text>
</comment>
<sequence>MIKHSIYNHATTKLKIHDDLTKMAGPILDHKHNFKRKESPHPLSKNQKKVSKTVDRVNYSISTLEQWKENVNTNVDTTRNKSE</sequence>
<name>A0AAV4NCN3_CAEEX</name>
<evidence type="ECO:0000313" key="2">
    <source>
        <dbReference type="EMBL" id="GIX81726.1"/>
    </source>
</evidence>
<organism evidence="2 3">
    <name type="scientific">Caerostris extrusa</name>
    <name type="common">Bark spider</name>
    <name type="synonym">Caerostris bankana</name>
    <dbReference type="NCBI Taxonomy" id="172846"/>
    <lineage>
        <taxon>Eukaryota</taxon>
        <taxon>Metazoa</taxon>
        <taxon>Ecdysozoa</taxon>
        <taxon>Arthropoda</taxon>
        <taxon>Chelicerata</taxon>
        <taxon>Arachnida</taxon>
        <taxon>Araneae</taxon>
        <taxon>Araneomorphae</taxon>
        <taxon>Entelegynae</taxon>
        <taxon>Araneoidea</taxon>
        <taxon>Araneidae</taxon>
        <taxon>Caerostris</taxon>
    </lineage>
</organism>